<proteinExistence type="predicted"/>
<dbReference type="OrthoDB" id="373682at2759"/>
<dbReference type="VEuPathDB" id="PlasmoDB:PRELSG_1343100"/>
<name>A0A1J1HDJ5_PLARL</name>
<gene>
    <name evidence="1" type="ORF">PRELSG_1343100</name>
</gene>
<evidence type="ECO:0000313" key="1">
    <source>
        <dbReference type="EMBL" id="CRH04057.1"/>
    </source>
</evidence>
<organism evidence="1 2">
    <name type="scientific">Plasmodium relictum</name>
    <dbReference type="NCBI Taxonomy" id="85471"/>
    <lineage>
        <taxon>Eukaryota</taxon>
        <taxon>Sar</taxon>
        <taxon>Alveolata</taxon>
        <taxon>Apicomplexa</taxon>
        <taxon>Aconoidasida</taxon>
        <taxon>Haemosporida</taxon>
        <taxon>Plasmodiidae</taxon>
        <taxon>Plasmodium</taxon>
        <taxon>Plasmodium (Haemamoeba)</taxon>
    </lineage>
</organism>
<dbReference type="GeneID" id="39738365"/>
<dbReference type="RefSeq" id="XP_028536063.1">
    <property type="nucleotide sequence ID" value="XM_028678970.1"/>
</dbReference>
<dbReference type="KEGG" id="prel:PRELSG_1343100"/>
<dbReference type="AlphaFoldDB" id="A0A1J1HDJ5"/>
<dbReference type="Proteomes" id="UP000220158">
    <property type="component" value="Chromosome 13"/>
</dbReference>
<accession>A0A1J1HDJ5</accession>
<reference evidence="1 2" key="1">
    <citation type="submission" date="2015-04" db="EMBL/GenBank/DDBJ databases">
        <authorList>
            <consortium name="Pathogen Informatics"/>
        </authorList>
    </citation>
    <scope>NUCLEOTIDE SEQUENCE [LARGE SCALE GENOMIC DNA]</scope>
    <source>
        <strain evidence="1 2">SGS1</strain>
    </source>
</reference>
<dbReference type="EMBL" id="LN835308">
    <property type="protein sequence ID" value="CRH04057.1"/>
    <property type="molecule type" value="Genomic_DNA"/>
</dbReference>
<dbReference type="OMA" id="FFSWGTM"/>
<keyword evidence="2" id="KW-1185">Reference proteome</keyword>
<sequence>MEDDNVQNSIKPFQAINNTEIFEEPQNYNLIKKAKIFTSTHYFDETSWTILEKPLNLKKTKFDDDRILTLDPIEENSIPVELEASLCGKYDIKVYRKGDTILCIEGEQKILIKLPITKNIITWNSSQRLPVLPKVWRPVFFILNQNNVFVRMIPEKCLVISRVKNSDSFKVECINFSEGFCCCHPINNLALLYGEYEQNQEFSVMKLPKLPVSNGKYNYFIHFFSWGTMIVPKYVEIYKGLLCNFKPNIIALLIIPPKIHISVELDSHSPIACSMDYKKDFFITARKPNITDIEIYLISHDQLIRYDFSFDLRLNKDNAPISNLNVPIKFKISKEEKEEKKKNPSYICKWSFINFKDQKVLSSSSNSSCDHIMTSDLACIFDAETGTYYSTEYGIRHCKAFKKLQV</sequence>
<evidence type="ECO:0000313" key="2">
    <source>
        <dbReference type="Proteomes" id="UP000220158"/>
    </source>
</evidence>
<protein>
    <submittedName>
        <fullName evidence="1">Uncharacterized protein</fullName>
    </submittedName>
</protein>